<dbReference type="EMBL" id="JASPKY010000032">
    <property type="protein sequence ID" value="KAK9747284.1"/>
    <property type="molecule type" value="Genomic_DNA"/>
</dbReference>
<evidence type="ECO:0000256" key="1">
    <source>
        <dbReference type="SAM" id="MobiDB-lite"/>
    </source>
</evidence>
<accession>A0AAW1MKR1</accession>
<proteinExistence type="predicted"/>
<gene>
    <name evidence="2" type="ORF">QE152_g5477</name>
</gene>
<name>A0AAW1MKR1_POPJA</name>
<evidence type="ECO:0000313" key="2">
    <source>
        <dbReference type="EMBL" id="KAK9747284.1"/>
    </source>
</evidence>
<comment type="caution">
    <text evidence="2">The sequence shown here is derived from an EMBL/GenBank/DDBJ whole genome shotgun (WGS) entry which is preliminary data.</text>
</comment>
<dbReference type="AlphaFoldDB" id="A0AAW1MKR1"/>
<organism evidence="2 3">
    <name type="scientific">Popillia japonica</name>
    <name type="common">Japanese beetle</name>
    <dbReference type="NCBI Taxonomy" id="7064"/>
    <lineage>
        <taxon>Eukaryota</taxon>
        <taxon>Metazoa</taxon>
        <taxon>Ecdysozoa</taxon>
        <taxon>Arthropoda</taxon>
        <taxon>Hexapoda</taxon>
        <taxon>Insecta</taxon>
        <taxon>Pterygota</taxon>
        <taxon>Neoptera</taxon>
        <taxon>Endopterygota</taxon>
        <taxon>Coleoptera</taxon>
        <taxon>Polyphaga</taxon>
        <taxon>Scarabaeiformia</taxon>
        <taxon>Scarabaeidae</taxon>
        <taxon>Rutelinae</taxon>
        <taxon>Popillia</taxon>
    </lineage>
</organism>
<reference evidence="2 3" key="1">
    <citation type="journal article" date="2024" name="BMC Genomics">
        <title>De novo assembly and annotation of Popillia japonica's genome with initial clues to its potential as an invasive pest.</title>
        <authorList>
            <person name="Cucini C."/>
            <person name="Boschi S."/>
            <person name="Funari R."/>
            <person name="Cardaioli E."/>
            <person name="Iannotti N."/>
            <person name="Marturano G."/>
            <person name="Paoli F."/>
            <person name="Bruttini M."/>
            <person name="Carapelli A."/>
            <person name="Frati F."/>
            <person name="Nardi F."/>
        </authorList>
    </citation>
    <scope>NUCLEOTIDE SEQUENCE [LARGE SCALE GENOMIC DNA]</scope>
    <source>
        <strain evidence="2">DMR45628</strain>
    </source>
</reference>
<keyword evidence="3" id="KW-1185">Reference proteome</keyword>
<protein>
    <submittedName>
        <fullName evidence="2">Uncharacterized protein</fullName>
    </submittedName>
</protein>
<evidence type="ECO:0000313" key="3">
    <source>
        <dbReference type="Proteomes" id="UP001458880"/>
    </source>
</evidence>
<dbReference type="Proteomes" id="UP001458880">
    <property type="component" value="Unassembled WGS sequence"/>
</dbReference>
<sequence>MLEEQLYAGMIPPSEDPGNSAKTQNSQVAALLFQVEVRRQLLMRTFGELRRRLHRLKLGLQVCEADITLTKGLRVSQMVCMGVWQWIHFRTSSLVKLKK</sequence>
<feature type="region of interest" description="Disordered" evidence="1">
    <location>
        <begin position="1"/>
        <end position="22"/>
    </location>
</feature>